<proteinExistence type="predicted"/>
<sequence>MTTPPRTHHDLLALMLGARPPASREPADDAPRELSGDACAHCGTALAVDGPSGDYCSEDCQTLWSARRLPTPRRASADPTGSEASIRRQAAALALLRGTRPDRLGQATAEVDALVQAGARFPRTEEP</sequence>
<name>A0ABV8TTX7_9ACTN</name>
<keyword evidence="2" id="KW-1185">Reference proteome</keyword>
<reference evidence="2" key="1">
    <citation type="journal article" date="2019" name="Int. J. Syst. Evol. Microbiol.">
        <title>The Global Catalogue of Microorganisms (GCM) 10K type strain sequencing project: providing services to taxonomists for standard genome sequencing and annotation.</title>
        <authorList>
            <consortium name="The Broad Institute Genomics Platform"/>
            <consortium name="The Broad Institute Genome Sequencing Center for Infectious Disease"/>
            <person name="Wu L."/>
            <person name="Ma J."/>
        </authorList>
    </citation>
    <scope>NUCLEOTIDE SEQUENCE [LARGE SCALE GENOMIC DNA]</scope>
    <source>
        <strain evidence="2">IBRC-M 10908</strain>
    </source>
</reference>
<comment type="caution">
    <text evidence="1">The sequence shown here is derived from an EMBL/GenBank/DDBJ whole genome shotgun (WGS) entry which is preliminary data.</text>
</comment>
<protein>
    <recommendedName>
        <fullName evidence="3">DUF2116 family Zn-ribbon domain-containing protein</fullName>
    </recommendedName>
</protein>
<evidence type="ECO:0008006" key="3">
    <source>
        <dbReference type="Google" id="ProtNLM"/>
    </source>
</evidence>
<accession>A0ABV8TTX7</accession>
<gene>
    <name evidence="1" type="ORF">ACFPET_01545</name>
</gene>
<organism evidence="1 2">
    <name type="scientific">Salininema proteolyticum</name>
    <dbReference type="NCBI Taxonomy" id="1607685"/>
    <lineage>
        <taxon>Bacteria</taxon>
        <taxon>Bacillati</taxon>
        <taxon>Actinomycetota</taxon>
        <taxon>Actinomycetes</taxon>
        <taxon>Glycomycetales</taxon>
        <taxon>Glycomycetaceae</taxon>
        <taxon>Salininema</taxon>
    </lineage>
</organism>
<dbReference type="RefSeq" id="WP_380617617.1">
    <property type="nucleotide sequence ID" value="NZ_JBHSDK010000002.1"/>
</dbReference>
<evidence type="ECO:0000313" key="1">
    <source>
        <dbReference type="EMBL" id="MFC4333878.1"/>
    </source>
</evidence>
<evidence type="ECO:0000313" key="2">
    <source>
        <dbReference type="Proteomes" id="UP001595823"/>
    </source>
</evidence>
<dbReference type="EMBL" id="JBHSDK010000002">
    <property type="protein sequence ID" value="MFC4333878.1"/>
    <property type="molecule type" value="Genomic_DNA"/>
</dbReference>
<dbReference type="Proteomes" id="UP001595823">
    <property type="component" value="Unassembled WGS sequence"/>
</dbReference>